<keyword evidence="2" id="KW-1185">Reference proteome</keyword>
<comment type="caution">
    <text evidence="1">The sequence shown here is derived from an EMBL/GenBank/DDBJ whole genome shotgun (WGS) entry which is preliminary data.</text>
</comment>
<accession>A0ABP6GIL5</accession>
<proteinExistence type="predicted"/>
<organism evidence="1 2">
    <name type="scientific">Actinocorallia aurantiaca</name>
    <dbReference type="NCBI Taxonomy" id="46204"/>
    <lineage>
        <taxon>Bacteria</taxon>
        <taxon>Bacillati</taxon>
        <taxon>Actinomycetota</taxon>
        <taxon>Actinomycetes</taxon>
        <taxon>Streptosporangiales</taxon>
        <taxon>Thermomonosporaceae</taxon>
        <taxon>Actinocorallia</taxon>
    </lineage>
</organism>
<dbReference type="RefSeq" id="WP_344449564.1">
    <property type="nucleotide sequence ID" value="NZ_BAAATZ010000006.1"/>
</dbReference>
<gene>
    <name evidence="1" type="ORF">GCM10010439_15860</name>
</gene>
<protein>
    <submittedName>
        <fullName evidence="1">Uncharacterized protein</fullName>
    </submittedName>
</protein>
<dbReference type="Proteomes" id="UP001501842">
    <property type="component" value="Unassembled WGS sequence"/>
</dbReference>
<dbReference type="EMBL" id="BAAATZ010000006">
    <property type="protein sequence ID" value="GAA2722633.1"/>
    <property type="molecule type" value="Genomic_DNA"/>
</dbReference>
<reference evidence="2" key="1">
    <citation type="journal article" date="2019" name="Int. J. Syst. Evol. Microbiol.">
        <title>The Global Catalogue of Microorganisms (GCM) 10K type strain sequencing project: providing services to taxonomists for standard genome sequencing and annotation.</title>
        <authorList>
            <consortium name="The Broad Institute Genomics Platform"/>
            <consortium name="The Broad Institute Genome Sequencing Center for Infectious Disease"/>
            <person name="Wu L."/>
            <person name="Ma J."/>
        </authorList>
    </citation>
    <scope>NUCLEOTIDE SEQUENCE [LARGE SCALE GENOMIC DNA]</scope>
    <source>
        <strain evidence="2">JCM 8201</strain>
    </source>
</reference>
<evidence type="ECO:0000313" key="1">
    <source>
        <dbReference type="EMBL" id="GAA2722633.1"/>
    </source>
</evidence>
<sequence length="254" mass="27765">MPDLDHLFQDMRADVVSGVSGPAAGKVARIGRTRRARRRALGAGAVAAVLAGALFLQPPHDGRDGPAVRPAPTVSALPRLTSEDLTYWPEAERDDAQRWTITEDLPHLGFVLPGCSDRDIEPLGWTRQLGLEFSDERGERVASPGRNEVVVVFSDALRAESWLNALRSDIGACRRAPSPVDVGDEGYRVEAEKSPGPGKPFHITNAVFFRRGPVVGIYTLEESRESGRTGEILEDLEKDARRLSDRLCERGFGC</sequence>
<evidence type="ECO:0000313" key="2">
    <source>
        <dbReference type="Proteomes" id="UP001501842"/>
    </source>
</evidence>
<name>A0ABP6GIL5_9ACTN</name>